<comment type="caution">
    <text evidence="1">The sequence shown here is derived from an EMBL/GenBank/DDBJ whole genome shotgun (WGS) entry which is preliminary data.</text>
</comment>
<dbReference type="Proteomes" id="UP001629235">
    <property type="component" value="Unassembled WGS sequence"/>
</dbReference>
<proteinExistence type="predicted"/>
<name>A0ACC7N900_9BURK</name>
<keyword evidence="2" id="KW-1185">Reference proteome</keyword>
<sequence length="195" mass="21664">MAYADLAVLWGVGILALACLVVCGVYLYWSSEKYRRRKQRFDKQMSRIRATGKTKASLSRTGADMGTQLSHRCITSLYRAVFDNTHHESIVFLLAASRDDARERAVGALAAIHGIAVQNVRLGNLASFQEMIDIGISEDRDLRVFELARKGTSVSAWVGHPLFLTDDCTLLGKWAELYADLARELALSTIDRARG</sequence>
<organism evidence="1 2">
    <name type="scientific">Paraburkholderia rhynchosiae</name>
    <dbReference type="NCBI Taxonomy" id="487049"/>
    <lineage>
        <taxon>Bacteria</taxon>
        <taxon>Pseudomonadati</taxon>
        <taxon>Pseudomonadota</taxon>
        <taxon>Betaproteobacteria</taxon>
        <taxon>Burkholderiales</taxon>
        <taxon>Burkholderiaceae</taxon>
        <taxon>Paraburkholderia</taxon>
    </lineage>
</organism>
<gene>
    <name evidence="1" type="ORF">PQR01_10540</name>
</gene>
<evidence type="ECO:0000313" key="2">
    <source>
        <dbReference type="Proteomes" id="UP001629235"/>
    </source>
</evidence>
<reference evidence="1 2" key="1">
    <citation type="journal article" date="2024" name="Chem. Sci.">
        <title>Discovery of megapolipeptins by genome mining of a Burkholderiales bacteria collection.</title>
        <authorList>
            <person name="Paulo B.S."/>
            <person name="Recchia M.J.J."/>
            <person name="Lee S."/>
            <person name="Fergusson C.H."/>
            <person name="Romanowski S.B."/>
            <person name="Hernandez A."/>
            <person name="Krull N."/>
            <person name="Liu D.Y."/>
            <person name="Cavanagh H."/>
            <person name="Bos A."/>
            <person name="Gray C.A."/>
            <person name="Murphy B.T."/>
            <person name="Linington R.G."/>
            <person name="Eustaquio A.S."/>
        </authorList>
    </citation>
    <scope>NUCLEOTIDE SEQUENCE [LARGE SCALE GENOMIC DNA]</scope>
    <source>
        <strain evidence="1 2">RL18-126-BIB-B</strain>
    </source>
</reference>
<accession>A0ACC7N900</accession>
<protein>
    <submittedName>
        <fullName evidence="1">Uncharacterized protein</fullName>
    </submittedName>
</protein>
<evidence type="ECO:0000313" key="1">
    <source>
        <dbReference type="EMBL" id="MFM0103897.1"/>
    </source>
</evidence>
<dbReference type="EMBL" id="JAQQDW010000015">
    <property type="protein sequence ID" value="MFM0103897.1"/>
    <property type="molecule type" value="Genomic_DNA"/>
</dbReference>